<feature type="compositionally biased region" description="Basic and acidic residues" evidence="2">
    <location>
        <begin position="1"/>
        <end position="11"/>
    </location>
</feature>
<evidence type="ECO:0000256" key="1">
    <source>
        <dbReference type="ARBA" id="ARBA00023186"/>
    </source>
</evidence>
<dbReference type="AlphaFoldDB" id="A0A9P6UQC5"/>
<dbReference type="Gene3D" id="1.10.287.110">
    <property type="entry name" value="DnaJ domain"/>
    <property type="match status" value="1"/>
</dbReference>
<dbReference type="SMART" id="SM00271">
    <property type="entry name" value="DnaJ"/>
    <property type="match status" value="1"/>
</dbReference>
<gene>
    <name evidence="4" type="ORF">BGZ99_007010</name>
</gene>
<dbReference type="Pfam" id="PF11875">
    <property type="entry name" value="DnaJ-like_C11_C"/>
    <property type="match status" value="1"/>
</dbReference>
<reference evidence="4" key="1">
    <citation type="journal article" date="2020" name="Fungal Divers.">
        <title>Resolving the Mortierellaceae phylogeny through synthesis of multi-gene phylogenetics and phylogenomics.</title>
        <authorList>
            <person name="Vandepol N."/>
            <person name="Liber J."/>
            <person name="Desiro A."/>
            <person name="Na H."/>
            <person name="Kennedy M."/>
            <person name="Barry K."/>
            <person name="Grigoriev I.V."/>
            <person name="Miller A.N."/>
            <person name="O'Donnell K."/>
            <person name="Stajich J.E."/>
            <person name="Bonito G."/>
        </authorList>
    </citation>
    <scope>NUCLEOTIDE SEQUENCE</scope>
    <source>
        <strain evidence="4">REB-010B</strain>
    </source>
</reference>
<evidence type="ECO:0000313" key="5">
    <source>
        <dbReference type="Proteomes" id="UP000738325"/>
    </source>
</evidence>
<dbReference type="PANTHER" id="PTHR44157">
    <property type="entry name" value="DNAJ HOMOLOG SUBFAMILY C MEMBER 11"/>
    <property type="match status" value="1"/>
</dbReference>
<name>A0A9P6UQC5_9FUNG</name>
<dbReference type="SUPFAM" id="SSF46565">
    <property type="entry name" value="Chaperone J-domain"/>
    <property type="match status" value="1"/>
</dbReference>
<dbReference type="PRINTS" id="PR00625">
    <property type="entry name" value="JDOMAIN"/>
</dbReference>
<dbReference type="PROSITE" id="PS50076">
    <property type="entry name" value="DNAJ_2"/>
    <property type="match status" value="1"/>
</dbReference>
<keyword evidence="1" id="KW-0143">Chaperone</keyword>
<dbReference type="GO" id="GO:0042407">
    <property type="term" value="P:cristae formation"/>
    <property type="evidence" value="ECO:0007669"/>
    <property type="project" value="TreeGrafter"/>
</dbReference>
<dbReference type="Pfam" id="PF00226">
    <property type="entry name" value="DnaJ"/>
    <property type="match status" value="1"/>
</dbReference>
<protein>
    <recommendedName>
        <fullName evidence="3">J domain-containing protein</fullName>
    </recommendedName>
</protein>
<dbReference type="InterPro" id="IPR001623">
    <property type="entry name" value="DnaJ_domain"/>
</dbReference>
<accession>A0A9P6UQC5</accession>
<dbReference type="InterPro" id="IPR052243">
    <property type="entry name" value="Mito_inner_membrane_organizer"/>
</dbReference>
<feature type="region of interest" description="Disordered" evidence="2">
    <location>
        <begin position="1"/>
        <end position="30"/>
    </location>
</feature>
<dbReference type="EMBL" id="JAAAIP010000492">
    <property type="protein sequence ID" value="KAG0316211.1"/>
    <property type="molecule type" value="Genomic_DNA"/>
</dbReference>
<evidence type="ECO:0000256" key="2">
    <source>
        <dbReference type="SAM" id="MobiDB-lite"/>
    </source>
</evidence>
<proteinExistence type="predicted"/>
<dbReference type="InterPro" id="IPR024586">
    <property type="entry name" value="DnaJ-like_C11_C"/>
</dbReference>
<dbReference type="InterPro" id="IPR055225">
    <property type="entry name" value="DNAJC11-like_beta-barrel"/>
</dbReference>
<evidence type="ECO:0000313" key="4">
    <source>
        <dbReference type="EMBL" id="KAG0316211.1"/>
    </source>
</evidence>
<dbReference type="InterPro" id="IPR036869">
    <property type="entry name" value="J_dom_sf"/>
</dbReference>
<dbReference type="OrthoDB" id="10250354at2759"/>
<dbReference type="GO" id="GO:0005739">
    <property type="term" value="C:mitochondrion"/>
    <property type="evidence" value="ECO:0007669"/>
    <property type="project" value="GOC"/>
</dbReference>
<dbReference type="Pfam" id="PF22774">
    <property type="entry name" value="DNAJC11_beta-barrel"/>
    <property type="match status" value="1"/>
</dbReference>
<feature type="domain" description="J" evidence="3">
    <location>
        <begin position="34"/>
        <end position="102"/>
    </location>
</feature>
<dbReference type="CDD" id="cd06257">
    <property type="entry name" value="DnaJ"/>
    <property type="match status" value="1"/>
</dbReference>
<evidence type="ECO:0000259" key="3">
    <source>
        <dbReference type="PROSITE" id="PS50076"/>
    </source>
</evidence>
<sequence>MEDPYQDRLMPEELPSAGADESDNLESHNPTETDYYAVLNVSHTASLDEIKDAYRRMSRVFHPDKHGDASLKETAGPKFQVLSKAYHVLSDPQLREAYDKYGVAGMDAKWEVGHRVKTPQEMMDDYARLAEEKQQMELENMVRSRNDIVINLDASRVFHQYHPPTPFGAANTKKSRTVSILDSLGRTDIGQLYMKNTFQTQFGPRTRVVLGGNMTSRSGTGSGNVVGTIQHMFSDKLSMEFGTSMLNPGASVIKGAYNFDPQTYFSGTLFTRNFQGPTPLVLTFGRRLTKGATGYMTYRTGEWSFGSWGPSAEERRDFSSMSLGINSVDSRESYQVELQAGVMQSHLLADRTWRLDESTRIRVGGRVSSLAGISASIGGDRKITQYTKLGLAIEIALSGGVAFNVKADMNDSHRIINRLMRLGQSVTIPILLSSDFDSKFALWTAVAPICAITVLDLGYIKPKRRRERVEKLQELRRVHAEFIANQKKEAEESVSLLRESTARKTRQEQEKDGLVIVEAVYGNLATDLIADVTIALQALVNNSQLVMPGGHSKIHILGFYDPCLGEKKQLKIRYEFQKRIHQVVVADLDHVVLPVQSHLISP</sequence>
<dbReference type="Proteomes" id="UP000738325">
    <property type="component" value="Unassembled WGS sequence"/>
</dbReference>
<keyword evidence="5" id="KW-1185">Reference proteome</keyword>
<organism evidence="4 5">
    <name type="scientific">Dissophora globulifera</name>
    <dbReference type="NCBI Taxonomy" id="979702"/>
    <lineage>
        <taxon>Eukaryota</taxon>
        <taxon>Fungi</taxon>
        <taxon>Fungi incertae sedis</taxon>
        <taxon>Mucoromycota</taxon>
        <taxon>Mortierellomycotina</taxon>
        <taxon>Mortierellomycetes</taxon>
        <taxon>Mortierellales</taxon>
        <taxon>Mortierellaceae</taxon>
        <taxon>Dissophora</taxon>
    </lineage>
</organism>
<dbReference type="PANTHER" id="PTHR44157:SF1">
    <property type="entry name" value="DNAJ HOMOLOG SUBFAMILY C MEMBER 11"/>
    <property type="match status" value="1"/>
</dbReference>
<comment type="caution">
    <text evidence="4">The sequence shown here is derived from an EMBL/GenBank/DDBJ whole genome shotgun (WGS) entry which is preliminary data.</text>
</comment>